<accession>A0ABM9SY01</accession>
<name>A0ABM9SY01_YERAL</name>
<evidence type="ECO:0000313" key="2">
    <source>
        <dbReference type="Proteomes" id="UP000038647"/>
    </source>
</evidence>
<keyword evidence="2" id="KW-1185">Reference proteome</keyword>
<sequence>MKDNSAPQEIQNLNSSDRLVMASDVINFINTAGKQKNKSVHERDIAIILTMAIAANSNSQILIQDSLIKSN</sequence>
<reference evidence="1 2" key="1">
    <citation type="submission" date="2015-03" db="EMBL/GenBank/DDBJ databases">
        <authorList>
            <consortium name="Pathogen Informatics"/>
            <person name="Murphy D."/>
        </authorList>
    </citation>
    <scope>NUCLEOTIDE SEQUENCE [LARGE SCALE GENOMIC DNA]</scope>
    <source>
        <strain evidence="1 2">IP08791</strain>
    </source>
</reference>
<proteinExistence type="predicted"/>
<dbReference type="Proteomes" id="UP000038647">
    <property type="component" value="Unassembled WGS sequence"/>
</dbReference>
<dbReference type="RefSeq" id="WP_049604401.1">
    <property type="nucleotide sequence ID" value="NZ_CQEH01000023.1"/>
</dbReference>
<evidence type="ECO:0000313" key="1">
    <source>
        <dbReference type="EMBL" id="CNL62148.1"/>
    </source>
</evidence>
<comment type="caution">
    <text evidence="1">The sequence shown here is derived from an EMBL/GenBank/DDBJ whole genome shotgun (WGS) entry which is preliminary data.</text>
</comment>
<dbReference type="EMBL" id="CQEH01000023">
    <property type="protein sequence ID" value="CNL62148.1"/>
    <property type="molecule type" value="Genomic_DNA"/>
</dbReference>
<organism evidence="1 2">
    <name type="scientific">Yersinia aldovae</name>
    <dbReference type="NCBI Taxonomy" id="29483"/>
    <lineage>
        <taxon>Bacteria</taxon>
        <taxon>Pseudomonadati</taxon>
        <taxon>Pseudomonadota</taxon>
        <taxon>Gammaproteobacteria</taxon>
        <taxon>Enterobacterales</taxon>
        <taxon>Yersiniaceae</taxon>
        <taxon>Yersinia</taxon>
    </lineage>
</organism>
<protein>
    <submittedName>
        <fullName evidence="1">Uncharacterized protein</fullName>
    </submittedName>
</protein>
<gene>
    <name evidence="1" type="ORF">ERS137966_03733</name>
</gene>